<proteinExistence type="predicted"/>
<dbReference type="GO" id="GO:0016604">
    <property type="term" value="C:nuclear body"/>
    <property type="evidence" value="ECO:0007669"/>
    <property type="project" value="TreeGrafter"/>
</dbReference>
<dbReference type="Gene3D" id="1.10.10.60">
    <property type="entry name" value="Homeodomain-like"/>
    <property type="match status" value="1"/>
</dbReference>
<feature type="domain" description="Myb/SANT-like DNA-binding" evidence="2">
    <location>
        <begin position="13"/>
        <end position="103"/>
    </location>
</feature>
<gene>
    <name evidence="3" type="ORF">CEUTPL_LOCUS3884</name>
</gene>
<organism evidence="3 4">
    <name type="scientific">Ceutorhynchus assimilis</name>
    <name type="common">cabbage seed weevil</name>
    <dbReference type="NCBI Taxonomy" id="467358"/>
    <lineage>
        <taxon>Eukaryota</taxon>
        <taxon>Metazoa</taxon>
        <taxon>Ecdysozoa</taxon>
        <taxon>Arthropoda</taxon>
        <taxon>Hexapoda</taxon>
        <taxon>Insecta</taxon>
        <taxon>Pterygota</taxon>
        <taxon>Neoptera</taxon>
        <taxon>Endopterygota</taxon>
        <taxon>Coleoptera</taxon>
        <taxon>Polyphaga</taxon>
        <taxon>Cucujiformia</taxon>
        <taxon>Curculionidae</taxon>
        <taxon>Ceutorhynchinae</taxon>
        <taxon>Ceutorhynchus</taxon>
    </lineage>
</organism>
<reference evidence="3" key="1">
    <citation type="submission" date="2022-01" db="EMBL/GenBank/DDBJ databases">
        <authorList>
            <person name="King R."/>
        </authorList>
    </citation>
    <scope>NUCLEOTIDE SEQUENCE</scope>
</reference>
<dbReference type="Pfam" id="PF13837">
    <property type="entry name" value="Myb_DNA-bind_4"/>
    <property type="match status" value="1"/>
</dbReference>
<dbReference type="Proteomes" id="UP001152799">
    <property type="component" value="Chromosome 13"/>
</dbReference>
<dbReference type="OrthoDB" id="691673at2759"/>
<dbReference type="EMBL" id="OU892289">
    <property type="protein sequence ID" value="CAG9763215.1"/>
    <property type="molecule type" value="Genomic_DNA"/>
</dbReference>
<dbReference type="InterPro" id="IPR026095">
    <property type="entry name" value="Myb/SANT-like_DNA-bd_dom_prot"/>
</dbReference>
<feature type="region of interest" description="Disordered" evidence="1">
    <location>
        <begin position="140"/>
        <end position="166"/>
    </location>
</feature>
<dbReference type="AlphaFoldDB" id="A0A9N9MFC7"/>
<dbReference type="InterPro" id="IPR044822">
    <property type="entry name" value="Myb_DNA-bind_4"/>
</dbReference>
<keyword evidence="4" id="KW-1185">Reference proteome</keyword>
<dbReference type="GO" id="GO:0045893">
    <property type="term" value="P:positive regulation of DNA-templated transcription"/>
    <property type="evidence" value="ECO:0007669"/>
    <property type="project" value="TreeGrafter"/>
</dbReference>
<dbReference type="PANTHER" id="PTHR22666:SF3">
    <property type="entry name" value="MYB_SANT-LIKE DNA-BINDING DOMAIN-CONTAINING PROTEIN 1"/>
    <property type="match status" value="1"/>
</dbReference>
<evidence type="ECO:0000313" key="3">
    <source>
        <dbReference type="EMBL" id="CAG9763215.1"/>
    </source>
</evidence>
<sequence>MDFRNAPKKRTTNFREDETRLLIQLWGSPTVQNKLYLTHRKAPVMRLIASNMQRHGFFRTPDEIKTRIRNLKCLYHRIKKSLAGHGIGTVDPDWPHYKAMDDILSRKNALRQSLVYNHNLLSDVANGNIKEEIDDIELMNDDGDDYDSNSNGYYSSSDDEFEEPSSLMPSTITPMIIEDDDNKVVAHPIKIAPKPVVTTSAQPLTMPRIHIAKNLLATPATKLVPTSATKLVPTPATKLVPTPTPKLQTATISSTNKGNMPSFPFLILNNGQNGQKTVISNGNGLNVNNNNNNAEVCNLLKELLMVQKENLGLGKKSLEIEQQRLEVERQKLEFERTLGSQLLNMVPGLVDIFQKVNKKDEAPIIEVEDSKNFVGHPNFKDPVSLLKNSQDFKEAILDGIKKFMQQGASDTEAVTDSA</sequence>
<name>A0A9N9MFC7_9CUCU</name>
<evidence type="ECO:0000259" key="2">
    <source>
        <dbReference type="Pfam" id="PF13837"/>
    </source>
</evidence>
<evidence type="ECO:0000313" key="4">
    <source>
        <dbReference type="Proteomes" id="UP001152799"/>
    </source>
</evidence>
<accession>A0A9N9MFC7</accession>
<evidence type="ECO:0000256" key="1">
    <source>
        <dbReference type="SAM" id="MobiDB-lite"/>
    </source>
</evidence>
<dbReference type="PANTHER" id="PTHR22666">
    <property type="entry name" value="MYB_SANT-LIKE DNA-BINDING DOMAIN-CONTAINING PROTEIN 1"/>
    <property type="match status" value="1"/>
</dbReference>
<protein>
    <recommendedName>
        <fullName evidence="2">Myb/SANT-like DNA-binding domain-containing protein</fullName>
    </recommendedName>
</protein>